<comment type="caution">
    <text evidence="1">The sequence shown here is derived from an EMBL/GenBank/DDBJ whole genome shotgun (WGS) entry which is preliminary data.</text>
</comment>
<organism evidence="1 2">
    <name type="scientific">Halosimplex aquaticum</name>
    <dbReference type="NCBI Taxonomy" id="3026162"/>
    <lineage>
        <taxon>Archaea</taxon>
        <taxon>Methanobacteriati</taxon>
        <taxon>Methanobacteriota</taxon>
        <taxon>Stenosarchaea group</taxon>
        <taxon>Halobacteria</taxon>
        <taxon>Halobacteriales</taxon>
        <taxon>Haloarculaceae</taxon>
        <taxon>Halosimplex</taxon>
    </lineage>
</organism>
<accession>A0ABD5Y410</accession>
<evidence type="ECO:0000313" key="1">
    <source>
        <dbReference type="EMBL" id="MFC7140495.1"/>
    </source>
</evidence>
<dbReference type="AlphaFoldDB" id="A0ABD5Y410"/>
<evidence type="ECO:0000313" key="2">
    <source>
        <dbReference type="Proteomes" id="UP001596432"/>
    </source>
</evidence>
<reference evidence="1 2" key="1">
    <citation type="journal article" date="2019" name="Int. J. Syst. Evol. Microbiol.">
        <title>The Global Catalogue of Microorganisms (GCM) 10K type strain sequencing project: providing services to taxonomists for standard genome sequencing and annotation.</title>
        <authorList>
            <consortium name="The Broad Institute Genomics Platform"/>
            <consortium name="The Broad Institute Genome Sequencing Center for Infectious Disease"/>
            <person name="Wu L."/>
            <person name="Ma J."/>
        </authorList>
    </citation>
    <scope>NUCLEOTIDE SEQUENCE [LARGE SCALE GENOMIC DNA]</scope>
    <source>
        <strain evidence="1 2">XZYJT29</strain>
    </source>
</reference>
<proteinExistence type="predicted"/>
<gene>
    <name evidence="1" type="ORF">ACFQMA_11725</name>
</gene>
<protein>
    <submittedName>
        <fullName evidence="1">Uncharacterized protein</fullName>
    </submittedName>
</protein>
<dbReference type="Proteomes" id="UP001596432">
    <property type="component" value="Unassembled WGS sequence"/>
</dbReference>
<dbReference type="EMBL" id="JBHTAS010000001">
    <property type="protein sequence ID" value="MFC7140495.1"/>
    <property type="molecule type" value="Genomic_DNA"/>
</dbReference>
<keyword evidence="2" id="KW-1185">Reference proteome</keyword>
<dbReference type="RefSeq" id="WP_274326051.1">
    <property type="nucleotide sequence ID" value="NZ_CP118158.1"/>
</dbReference>
<dbReference type="GeneID" id="78820785"/>
<sequence length="89" mass="10218">MILDEFDVHPRSVRIKSQLADRSTLLTPGQREAVKQTINYCSVVDSSIASLESFLSKVENGYVFSRGERRRLQDVLNKHGKQRLPSEER</sequence>
<name>A0ABD5Y410_9EURY</name>